<keyword evidence="5" id="KW-0597">Phosphoprotein</keyword>
<evidence type="ECO:0000313" key="14">
    <source>
        <dbReference type="Proteomes" id="UP000236286"/>
    </source>
</evidence>
<feature type="transmembrane region" description="Helical" evidence="10">
    <location>
        <begin position="12"/>
        <end position="33"/>
    </location>
</feature>
<dbReference type="SUPFAM" id="SSF47384">
    <property type="entry name" value="Homodimeric domain of signal transducing histidine kinase"/>
    <property type="match status" value="1"/>
</dbReference>
<dbReference type="InterPro" id="IPR003661">
    <property type="entry name" value="HisK_dim/P_dom"/>
</dbReference>
<dbReference type="CDD" id="cd00082">
    <property type="entry name" value="HisKA"/>
    <property type="match status" value="1"/>
</dbReference>
<dbReference type="InterPro" id="IPR004358">
    <property type="entry name" value="Sig_transdc_His_kin-like_C"/>
</dbReference>
<dbReference type="PANTHER" id="PTHR44936">
    <property type="entry name" value="SENSOR PROTEIN CREC"/>
    <property type="match status" value="1"/>
</dbReference>
<dbReference type="OrthoDB" id="9804645at2"/>
<keyword evidence="10" id="KW-0812">Transmembrane</keyword>
<feature type="domain" description="Histidine kinase" evidence="11">
    <location>
        <begin position="242"/>
        <end position="441"/>
    </location>
</feature>
<evidence type="ECO:0000256" key="9">
    <source>
        <dbReference type="ARBA" id="ARBA00022840"/>
    </source>
</evidence>
<evidence type="ECO:0000256" key="10">
    <source>
        <dbReference type="SAM" id="Phobius"/>
    </source>
</evidence>
<evidence type="ECO:0000256" key="5">
    <source>
        <dbReference type="ARBA" id="ARBA00022553"/>
    </source>
</evidence>
<evidence type="ECO:0000256" key="2">
    <source>
        <dbReference type="ARBA" id="ARBA00004651"/>
    </source>
</evidence>
<evidence type="ECO:0000256" key="7">
    <source>
        <dbReference type="ARBA" id="ARBA00022741"/>
    </source>
</evidence>
<dbReference type="GO" id="GO:0005886">
    <property type="term" value="C:plasma membrane"/>
    <property type="evidence" value="ECO:0007669"/>
    <property type="project" value="UniProtKB-SubCell"/>
</dbReference>
<feature type="domain" description="HAMP" evidence="12">
    <location>
        <begin position="182"/>
        <end position="234"/>
    </location>
</feature>
<dbReference type="SUPFAM" id="SSF55874">
    <property type="entry name" value="ATPase domain of HSP90 chaperone/DNA topoisomerase II/histidine kinase"/>
    <property type="match status" value="1"/>
</dbReference>
<keyword evidence="10" id="KW-1133">Transmembrane helix</keyword>
<feature type="transmembrane region" description="Helical" evidence="10">
    <location>
        <begin position="155"/>
        <end position="179"/>
    </location>
</feature>
<evidence type="ECO:0000259" key="11">
    <source>
        <dbReference type="PROSITE" id="PS50109"/>
    </source>
</evidence>
<dbReference type="PRINTS" id="PR00344">
    <property type="entry name" value="BCTRLSENSOR"/>
</dbReference>
<comment type="caution">
    <text evidence="13">The sequence shown here is derived from an EMBL/GenBank/DDBJ whole genome shotgun (WGS) entry which is preliminary data.</text>
</comment>
<evidence type="ECO:0000256" key="8">
    <source>
        <dbReference type="ARBA" id="ARBA00022777"/>
    </source>
</evidence>
<evidence type="ECO:0000259" key="12">
    <source>
        <dbReference type="PROSITE" id="PS50885"/>
    </source>
</evidence>
<dbReference type="CDD" id="cd06225">
    <property type="entry name" value="HAMP"/>
    <property type="match status" value="1"/>
</dbReference>
<dbReference type="InterPro" id="IPR003594">
    <property type="entry name" value="HATPase_dom"/>
</dbReference>
<proteinExistence type="predicted"/>
<accession>A0A2J7TCR1</accession>
<dbReference type="Proteomes" id="UP000236286">
    <property type="component" value="Unassembled WGS sequence"/>
</dbReference>
<protein>
    <recommendedName>
        <fullName evidence="3">histidine kinase</fullName>
        <ecNumber evidence="3">2.7.13.3</ecNumber>
    </recommendedName>
</protein>
<comment type="subcellular location">
    <subcellularLocation>
        <location evidence="2">Cell membrane</location>
        <topology evidence="2">Multi-pass membrane protein</topology>
    </subcellularLocation>
</comment>
<keyword evidence="9" id="KW-0067">ATP-binding</keyword>
<gene>
    <name evidence="13" type="ORF">CR492_17985</name>
</gene>
<comment type="catalytic activity">
    <reaction evidence="1">
        <text>ATP + protein L-histidine = ADP + protein N-phospho-L-histidine.</text>
        <dbReference type="EC" id="2.7.13.3"/>
    </reaction>
</comment>
<dbReference type="Pfam" id="PF00672">
    <property type="entry name" value="HAMP"/>
    <property type="match status" value="1"/>
</dbReference>
<dbReference type="Pfam" id="PF02518">
    <property type="entry name" value="HATPase_c"/>
    <property type="match status" value="1"/>
</dbReference>
<dbReference type="EC" id="2.7.13.3" evidence="3"/>
<keyword evidence="7" id="KW-0547">Nucleotide-binding</keyword>
<dbReference type="SMART" id="SM00304">
    <property type="entry name" value="HAMP"/>
    <property type="match status" value="1"/>
</dbReference>
<dbReference type="PANTHER" id="PTHR44936:SF10">
    <property type="entry name" value="SENSOR PROTEIN RSTB"/>
    <property type="match status" value="1"/>
</dbReference>
<evidence type="ECO:0000256" key="1">
    <source>
        <dbReference type="ARBA" id="ARBA00000085"/>
    </source>
</evidence>
<dbReference type="InterPro" id="IPR036890">
    <property type="entry name" value="HATPase_C_sf"/>
</dbReference>
<dbReference type="AlphaFoldDB" id="A0A2J7TCR1"/>
<dbReference type="PROSITE" id="PS50885">
    <property type="entry name" value="HAMP"/>
    <property type="match status" value="1"/>
</dbReference>
<evidence type="ECO:0000256" key="4">
    <source>
        <dbReference type="ARBA" id="ARBA00022475"/>
    </source>
</evidence>
<evidence type="ECO:0000313" key="13">
    <source>
        <dbReference type="EMBL" id="PNG24543.1"/>
    </source>
</evidence>
<keyword evidence="6" id="KW-0808">Transferase</keyword>
<dbReference type="InterPro" id="IPR050980">
    <property type="entry name" value="2C_sensor_his_kinase"/>
</dbReference>
<dbReference type="GO" id="GO:0000155">
    <property type="term" value="F:phosphorelay sensor kinase activity"/>
    <property type="evidence" value="ECO:0007669"/>
    <property type="project" value="InterPro"/>
</dbReference>
<dbReference type="InterPro" id="IPR005467">
    <property type="entry name" value="His_kinase_dom"/>
</dbReference>
<dbReference type="GO" id="GO:0005524">
    <property type="term" value="F:ATP binding"/>
    <property type="evidence" value="ECO:0007669"/>
    <property type="project" value="UniProtKB-KW"/>
</dbReference>
<keyword evidence="10" id="KW-0472">Membrane</keyword>
<dbReference type="PROSITE" id="PS50109">
    <property type="entry name" value="HIS_KIN"/>
    <property type="match status" value="1"/>
</dbReference>
<evidence type="ECO:0000256" key="3">
    <source>
        <dbReference type="ARBA" id="ARBA00012438"/>
    </source>
</evidence>
<name>A0A2J7TCR1_METSI</name>
<organism evidence="13 14">
    <name type="scientific">Methylocella silvestris</name>
    <dbReference type="NCBI Taxonomy" id="199596"/>
    <lineage>
        <taxon>Bacteria</taxon>
        <taxon>Pseudomonadati</taxon>
        <taxon>Pseudomonadota</taxon>
        <taxon>Alphaproteobacteria</taxon>
        <taxon>Hyphomicrobiales</taxon>
        <taxon>Beijerinckiaceae</taxon>
        <taxon>Methylocella</taxon>
    </lineage>
</organism>
<sequence length="482" mass="52973">MWRFLDTARGQIIAIAFGALLATFAVLLLLSALSRPAKPPLPPGPWPQALQITTIMKAMSGAPPAARREIARAVSSENLRVSLGPAEPCAAAETNYWADSLRLLINEVRLDHVGSLLVKNCMRDDGASEMFRIETTLDGEPVTIDSYQHEGLSQFMIATFPVLVGVSFLFLLVISLSVWTLSRINRPLRELVSTVEKFGQDVAITSLPVRGALEIRLLIQAFNRMQERVAQLMEERRHMLMAVGHDLRTPLTRLKLRIDLEPFFSSRRDISRDLDLMQKMVNSALAYLNDERCDSEPFEIVDLGSLVESIVLEFNEDGHDVTFTGSYGLECRCQPTAITRAVANLVENSCRYATQTHVDVGADADCILVDVRDNGPGIPSGERNRVLLPFARLDPARAAEGRLGLGLSIVCDIVRRHGGELVLSDVEPQGLLARIMLPVSGSRDIQATVAQDVGHDPRSQPSALAPGSASAFLHLAKVFQRQ</sequence>
<dbReference type="Gene3D" id="1.10.287.130">
    <property type="match status" value="1"/>
</dbReference>
<keyword evidence="4" id="KW-1003">Cell membrane</keyword>
<dbReference type="SMART" id="SM00387">
    <property type="entry name" value="HATPase_c"/>
    <property type="match status" value="1"/>
</dbReference>
<dbReference type="InterPro" id="IPR036097">
    <property type="entry name" value="HisK_dim/P_sf"/>
</dbReference>
<evidence type="ECO:0000256" key="6">
    <source>
        <dbReference type="ARBA" id="ARBA00022679"/>
    </source>
</evidence>
<keyword evidence="8 13" id="KW-0418">Kinase</keyword>
<reference evidence="13 14" key="1">
    <citation type="submission" date="2017-10" db="EMBL/GenBank/DDBJ databases">
        <title>Genome announcement of Methylocella silvestris TVC from permafrost.</title>
        <authorList>
            <person name="Wang J."/>
            <person name="Geng K."/>
            <person name="Ul-Haque F."/>
            <person name="Crombie A.T."/>
            <person name="Street L.E."/>
            <person name="Wookey P.A."/>
            <person name="Murrell J.C."/>
            <person name="Pratscher J."/>
        </authorList>
    </citation>
    <scope>NUCLEOTIDE SEQUENCE [LARGE SCALE GENOMIC DNA]</scope>
    <source>
        <strain evidence="13 14">TVC</strain>
    </source>
</reference>
<dbReference type="InterPro" id="IPR003660">
    <property type="entry name" value="HAMP_dom"/>
</dbReference>
<dbReference type="EMBL" id="PDZR01000029">
    <property type="protein sequence ID" value="PNG24543.1"/>
    <property type="molecule type" value="Genomic_DNA"/>
</dbReference>
<dbReference type="Gene3D" id="3.30.565.10">
    <property type="entry name" value="Histidine kinase-like ATPase, C-terminal domain"/>
    <property type="match status" value="1"/>
</dbReference>